<dbReference type="CDD" id="cd01999">
    <property type="entry name" value="ASS"/>
    <property type="match status" value="1"/>
</dbReference>
<dbReference type="FunFam" id="3.90.1260.10:FF:000007">
    <property type="entry name" value="Argininosuccinate synthase"/>
    <property type="match status" value="1"/>
</dbReference>
<keyword evidence="14" id="KW-1185">Reference proteome</keyword>
<feature type="binding site" evidence="10">
    <location>
        <position position="123"/>
    </location>
    <ligand>
        <name>L-aspartate</name>
        <dbReference type="ChEBI" id="CHEBI:29991"/>
    </ligand>
</feature>
<gene>
    <name evidence="10" type="primary">argG</name>
    <name evidence="13" type="ORF">SAMN05421543_12050</name>
</gene>
<dbReference type="NCBIfam" id="TIGR00032">
    <property type="entry name" value="argG"/>
    <property type="match status" value="1"/>
</dbReference>
<evidence type="ECO:0000256" key="7">
    <source>
        <dbReference type="ARBA" id="ARBA00022605"/>
    </source>
</evidence>
<comment type="caution">
    <text evidence="10">Lacks conserved residue(s) required for the propagation of feature annotation.</text>
</comment>
<comment type="similarity">
    <text evidence="10">Belongs to the argininosuccinate synthase family. Type 1 subfamily.</text>
</comment>
<dbReference type="InterPro" id="IPR014729">
    <property type="entry name" value="Rossmann-like_a/b/a_fold"/>
</dbReference>
<evidence type="ECO:0000256" key="4">
    <source>
        <dbReference type="ARBA" id="ARBA00022490"/>
    </source>
</evidence>
<dbReference type="InterPro" id="IPR048268">
    <property type="entry name" value="Arginosuc_syn_C"/>
</dbReference>
<evidence type="ECO:0000259" key="11">
    <source>
        <dbReference type="Pfam" id="PF00764"/>
    </source>
</evidence>
<comment type="catalytic activity">
    <reaction evidence="10">
        <text>L-citrulline + L-aspartate + ATP = 2-(N(omega)-L-arginino)succinate + AMP + diphosphate + H(+)</text>
        <dbReference type="Rhea" id="RHEA:10932"/>
        <dbReference type="ChEBI" id="CHEBI:15378"/>
        <dbReference type="ChEBI" id="CHEBI:29991"/>
        <dbReference type="ChEBI" id="CHEBI:30616"/>
        <dbReference type="ChEBI" id="CHEBI:33019"/>
        <dbReference type="ChEBI" id="CHEBI:57472"/>
        <dbReference type="ChEBI" id="CHEBI:57743"/>
        <dbReference type="ChEBI" id="CHEBI:456215"/>
        <dbReference type="EC" id="6.3.4.5"/>
    </reaction>
</comment>
<accession>A0A1I7KWR7</accession>
<evidence type="ECO:0000256" key="1">
    <source>
        <dbReference type="ARBA" id="ARBA00004967"/>
    </source>
</evidence>
<dbReference type="SUPFAM" id="SSF69864">
    <property type="entry name" value="Argininosuccinate synthetase, C-terminal domain"/>
    <property type="match status" value="1"/>
</dbReference>
<dbReference type="InterPro" id="IPR048267">
    <property type="entry name" value="Arginosuc_syn_N"/>
</dbReference>
<dbReference type="OrthoDB" id="9801641at2"/>
<evidence type="ECO:0000259" key="12">
    <source>
        <dbReference type="Pfam" id="PF20979"/>
    </source>
</evidence>
<evidence type="ECO:0000256" key="6">
    <source>
        <dbReference type="ARBA" id="ARBA00022598"/>
    </source>
</evidence>
<dbReference type="Proteomes" id="UP000183508">
    <property type="component" value="Unassembled WGS sequence"/>
</dbReference>
<dbReference type="EMBL" id="FPBV01000020">
    <property type="protein sequence ID" value="SFV01901.1"/>
    <property type="molecule type" value="Genomic_DNA"/>
</dbReference>
<evidence type="ECO:0000256" key="2">
    <source>
        <dbReference type="ARBA" id="ARBA00011881"/>
    </source>
</evidence>
<dbReference type="InterPro" id="IPR023434">
    <property type="entry name" value="Arginosuc_synth_type_1_subfam"/>
</dbReference>
<feature type="binding site" evidence="10">
    <location>
        <position position="122"/>
    </location>
    <ligand>
        <name>L-citrulline</name>
        <dbReference type="ChEBI" id="CHEBI:57743"/>
    </ligand>
</feature>
<protein>
    <recommendedName>
        <fullName evidence="3 10">Argininosuccinate synthase</fullName>
        <ecNumber evidence="3 10">6.3.4.5</ecNumber>
    </recommendedName>
    <alternativeName>
        <fullName evidence="10">Citrulline--aspartate ligase</fullName>
    </alternativeName>
</protein>
<feature type="binding site" evidence="10">
    <location>
        <begin position="8"/>
        <end position="16"/>
    </location>
    <ligand>
        <name>ATP</name>
        <dbReference type="ChEBI" id="CHEBI:30616"/>
    </ligand>
</feature>
<feature type="binding site" evidence="10">
    <location>
        <position position="271"/>
    </location>
    <ligand>
        <name>L-citrulline</name>
        <dbReference type="ChEBI" id="CHEBI:57743"/>
    </ligand>
</feature>
<dbReference type="GO" id="GO:0000053">
    <property type="term" value="P:argininosuccinate metabolic process"/>
    <property type="evidence" value="ECO:0007669"/>
    <property type="project" value="TreeGrafter"/>
</dbReference>
<dbReference type="PANTHER" id="PTHR11587:SF2">
    <property type="entry name" value="ARGININOSUCCINATE SYNTHASE"/>
    <property type="match status" value="1"/>
</dbReference>
<dbReference type="Pfam" id="PF20979">
    <property type="entry name" value="Arginosuc_syn_C"/>
    <property type="match status" value="1"/>
</dbReference>
<dbReference type="eggNOG" id="COG0137">
    <property type="taxonomic scope" value="Bacteria"/>
</dbReference>
<feature type="binding site" evidence="10">
    <location>
        <position position="122"/>
    </location>
    <ligand>
        <name>L-aspartate</name>
        <dbReference type="ChEBI" id="CHEBI:29991"/>
    </ligand>
</feature>
<feature type="binding site" evidence="10">
    <location>
        <position position="126"/>
    </location>
    <ligand>
        <name>L-citrulline</name>
        <dbReference type="ChEBI" id="CHEBI:57743"/>
    </ligand>
</feature>
<dbReference type="GO" id="GO:0004055">
    <property type="term" value="F:argininosuccinate synthase activity"/>
    <property type="evidence" value="ECO:0007669"/>
    <property type="project" value="UniProtKB-UniRule"/>
</dbReference>
<feature type="domain" description="Arginosuccinate synthase-like N-terminal" evidence="11">
    <location>
        <begin position="4"/>
        <end position="164"/>
    </location>
</feature>
<dbReference type="Gene3D" id="3.40.50.620">
    <property type="entry name" value="HUPs"/>
    <property type="match status" value="1"/>
</dbReference>
<dbReference type="STRING" id="392015.SAMN05421543_12050"/>
<comment type="pathway">
    <text evidence="1 10">Amino-acid biosynthesis; L-arginine biosynthesis; L-arginine from L-ornithine and carbamoyl phosphate: step 2/3.</text>
</comment>
<feature type="binding site" evidence="10">
    <location>
        <position position="86"/>
    </location>
    <ligand>
        <name>L-citrulline</name>
        <dbReference type="ChEBI" id="CHEBI:57743"/>
    </ligand>
</feature>
<keyword evidence="7 10" id="KW-0028">Amino-acid biosynthesis</keyword>
<evidence type="ECO:0000256" key="5">
    <source>
        <dbReference type="ARBA" id="ARBA00022571"/>
    </source>
</evidence>
<evidence type="ECO:0000313" key="13">
    <source>
        <dbReference type="EMBL" id="SFV01901.1"/>
    </source>
</evidence>
<reference evidence="14" key="1">
    <citation type="submission" date="2016-10" db="EMBL/GenBank/DDBJ databases">
        <authorList>
            <person name="Varghese N."/>
        </authorList>
    </citation>
    <scope>NUCLEOTIDE SEQUENCE [LARGE SCALE GENOMIC DNA]</scope>
    <source>
        <strain evidence="14">DSM 17980</strain>
    </source>
</reference>
<dbReference type="InterPro" id="IPR018223">
    <property type="entry name" value="Arginosuc_synth_CS"/>
</dbReference>
<dbReference type="InterPro" id="IPR001518">
    <property type="entry name" value="Arginosuc_synth"/>
</dbReference>
<name>A0A1I7KWR7_9BACL</name>
<dbReference type="Gene3D" id="1.20.5.470">
    <property type="entry name" value="Single helix bin"/>
    <property type="match status" value="1"/>
</dbReference>
<dbReference type="SUPFAM" id="SSF52402">
    <property type="entry name" value="Adenine nucleotide alpha hydrolases-like"/>
    <property type="match status" value="1"/>
</dbReference>
<dbReference type="Pfam" id="PF00764">
    <property type="entry name" value="Arginosuc_synth"/>
    <property type="match status" value="1"/>
</dbReference>
<feature type="domain" description="Arginosuccinate synthase C-terminal" evidence="12">
    <location>
        <begin position="173"/>
        <end position="391"/>
    </location>
</feature>
<dbReference type="HAMAP" id="MF_00005">
    <property type="entry name" value="Arg_succ_synth_type1"/>
    <property type="match status" value="1"/>
</dbReference>
<comment type="subunit">
    <text evidence="2 10">Homotetramer.</text>
</comment>
<proteinExistence type="inferred from homology"/>
<evidence type="ECO:0000256" key="9">
    <source>
        <dbReference type="ARBA" id="ARBA00022840"/>
    </source>
</evidence>
<feature type="binding site" evidence="10">
    <location>
        <position position="174"/>
    </location>
    <ligand>
        <name>L-citrulline</name>
        <dbReference type="ChEBI" id="CHEBI:57743"/>
    </ligand>
</feature>
<feature type="binding site" evidence="10">
    <location>
        <position position="116"/>
    </location>
    <ligand>
        <name>ATP</name>
        <dbReference type="ChEBI" id="CHEBI:30616"/>
    </ligand>
</feature>
<dbReference type="PROSITE" id="PS00564">
    <property type="entry name" value="ARGININOSUCCIN_SYN_1"/>
    <property type="match status" value="1"/>
</dbReference>
<feature type="binding site" evidence="10">
    <location>
        <position position="259"/>
    </location>
    <ligand>
        <name>L-citrulline</name>
        <dbReference type="ChEBI" id="CHEBI:57743"/>
    </ligand>
</feature>
<dbReference type="GO" id="GO:0000050">
    <property type="term" value="P:urea cycle"/>
    <property type="evidence" value="ECO:0007669"/>
    <property type="project" value="TreeGrafter"/>
</dbReference>
<dbReference type="GO" id="GO:0005737">
    <property type="term" value="C:cytoplasm"/>
    <property type="evidence" value="ECO:0007669"/>
    <property type="project" value="UniProtKB-SubCell"/>
</dbReference>
<evidence type="ECO:0000256" key="3">
    <source>
        <dbReference type="ARBA" id="ARBA00012286"/>
    </source>
</evidence>
<dbReference type="RefSeq" id="WP_074955150.1">
    <property type="nucleotide sequence ID" value="NZ_FPBV01000020.1"/>
</dbReference>
<keyword evidence="9 10" id="KW-0067">ATP-binding</keyword>
<dbReference type="Gene3D" id="3.90.1260.10">
    <property type="entry name" value="Argininosuccinate synthetase, chain A, domain 2"/>
    <property type="match status" value="1"/>
</dbReference>
<dbReference type="GO" id="GO:0006526">
    <property type="term" value="P:L-arginine biosynthetic process"/>
    <property type="evidence" value="ECO:0007669"/>
    <property type="project" value="UniProtKB-UniRule"/>
</dbReference>
<keyword evidence="5 10" id="KW-0055">Arginine biosynthesis</keyword>
<dbReference type="FunFam" id="3.40.50.620:FF:000038">
    <property type="entry name" value="Argininosuccinate synthase"/>
    <property type="match status" value="1"/>
</dbReference>
<organism evidence="13 14">
    <name type="scientific">Alicyclobacillus macrosporangiidus</name>
    <dbReference type="NCBI Taxonomy" id="392015"/>
    <lineage>
        <taxon>Bacteria</taxon>
        <taxon>Bacillati</taxon>
        <taxon>Bacillota</taxon>
        <taxon>Bacilli</taxon>
        <taxon>Bacillales</taxon>
        <taxon>Alicyclobacillaceae</taxon>
        <taxon>Alicyclobacillus</taxon>
    </lineage>
</organism>
<evidence type="ECO:0000256" key="8">
    <source>
        <dbReference type="ARBA" id="ARBA00022741"/>
    </source>
</evidence>
<keyword evidence="6 10" id="KW-0436">Ligase</keyword>
<dbReference type="PROSITE" id="PS00565">
    <property type="entry name" value="ARGININOSUCCIN_SYN_2"/>
    <property type="match status" value="1"/>
</dbReference>
<evidence type="ECO:0000256" key="10">
    <source>
        <dbReference type="HAMAP-Rule" id="MF_00005"/>
    </source>
</evidence>
<dbReference type="InterPro" id="IPR024074">
    <property type="entry name" value="AS_cat/multimer_dom_body"/>
</dbReference>
<keyword evidence="8 10" id="KW-0547">Nucleotide-binding</keyword>
<sequence length="431" mass="46597">MAEKLVLAYSGGLDTSVAIQWLKEKYGYDVVAMCVDVGEGQDLEFVQKKAIQVGAVKSYRIDAVARFAYDFILPALQANALYEGKYPLASALSRPLISQLLVELAAQEGAVAVAHGCTGKGNDQVRFEVSVKALNPALKVIAPVREWSWTRDEEIAYAKQHGIPIPVTQDSPYSVDANLWGRAIECGVLEDPWAEAPEDAYLWTTSPEKAPDEPAYVEIAFEEGVPVALNGQPMPLHELIHALNAIAGAHGVGRIDHVENRLVGIKSRELYESPAGVVLVHAHKELEALTLTREVAQFKAGIELEYHKLIYNGLWFSPLKAALDAFVKETQKDVTGDVRVKLYKGHFQVVGRKSPHSLYRHDLATYSKGDAFDHQAAVGFITLWGLPTTVYAGVHQGVGAVAADAHPVHSHAIEAEEAATGSAAAAGAPTA</sequence>
<dbReference type="FunFam" id="1.20.5.470:FF:000002">
    <property type="entry name" value="Argininosuccinate synthase"/>
    <property type="match status" value="1"/>
</dbReference>
<dbReference type="EC" id="6.3.4.5" evidence="3 10"/>
<dbReference type="UniPathway" id="UPA00068">
    <property type="reaction ID" value="UER00113"/>
</dbReference>
<dbReference type="NCBIfam" id="NF001770">
    <property type="entry name" value="PRK00509.1"/>
    <property type="match status" value="1"/>
</dbReference>
<comment type="subcellular location">
    <subcellularLocation>
        <location evidence="10">Cytoplasm</location>
    </subcellularLocation>
</comment>
<feature type="binding site" evidence="10">
    <location>
        <position position="118"/>
    </location>
    <ligand>
        <name>L-aspartate</name>
        <dbReference type="ChEBI" id="CHEBI:29991"/>
    </ligand>
</feature>
<keyword evidence="4 10" id="KW-0963">Cytoplasm</keyword>
<dbReference type="AlphaFoldDB" id="A0A1I7KWR7"/>
<dbReference type="PANTHER" id="PTHR11587">
    <property type="entry name" value="ARGININOSUCCINATE SYNTHASE"/>
    <property type="match status" value="1"/>
</dbReference>
<evidence type="ECO:0000313" key="14">
    <source>
        <dbReference type="Proteomes" id="UP000183508"/>
    </source>
</evidence>
<dbReference type="GO" id="GO:0005524">
    <property type="term" value="F:ATP binding"/>
    <property type="evidence" value="ECO:0007669"/>
    <property type="project" value="UniProtKB-UniRule"/>
</dbReference>